<evidence type="ECO:0000313" key="12">
    <source>
        <dbReference type="Proteomes" id="UP001161247"/>
    </source>
</evidence>
<dbReference type="SUPFAM" id="SSF46689">
    <property type="entry name" value="Homeodomain-like"/>
    <property type="match status" value="1"/>
</dbReference>
<accession>A0AAV1DEJ2</accession>
<keyword evidence="7" id="KW-0539">Nucleus</keyword>
<dbReference type="GO" id="GO:0048235">
    <property type="term" value="P:pollen sperm cell differentiation"/>
    <property type="evidence" value="ECO:0007669"/>
    <property type="project" value="UniProtKB-ARBA"/>
</dbReference>
<evidence type="ECO:0000256" key="6">
    <source>
        <dbReference type="ARBA" id="ARBA00023163"/>
    </source>
</evidence>
<dbReference type="InterPro" id="IPR009057">
    <property type="entry name" value="Homeodomain-like_sf"/>
</dbReference>
<keyword evidence="6" id="KW-0804">Transcription</keyword>
<evidence type="ECO:0000313" key="11">
    <source>
        <dbReference type="EMBL" id="CAI9106023.1"/>
    </source>
</evidence>
<keyword evidence="2" id="KW-0677">Repeat</keyword>
<gene>
    <name evidence="11" type="ORF">OLC1_LOCUS14605</name>
</gene>
<keyword evidence="5" id="KW-0010">Activator</keyword>
<dbReference type="Gene3D" id="1.10.10.60">
    <property type="entry name" value="Homeodomain-like"/>
    <property type="match status" value="2"/>
</dbReference>
<dbReference type="AlphaFoldDB" id="A0AAV1DEJ2"/>
<dbReference type="InterPro" id="IPR017930">
    <property type="entry name" value="Myb_dom"/>
</dbReference>
<dbReference type="PROSITE" id="PS51294">
    <property type="entry name" value="HTH_MYB"/>
    <property type="match status" value="2"/>
</dbReference>
<evidence type="ECO:0000256" key="7">
    <source>
        <dbReference type="ARBA" id="ARBA00023242"/>
    </source>
</evidence>
<dbReference type="SMART" id="SM00717">
    <property type="entry name" value="SANT"/>
    <property type="match status" value="2"/>
</dbReference>
<evidence type="ECO:0000259" key="10">
    <source>
        <dbReference type="PROSITE" id="PS51294"/>
    </source>
</evidence>
<keyword evidence="4" id="KW-0238">DNA-binding</keyword>
<dbReference type="PANTHER" id="PTHR47995">
    <property type="entry name" value="TRANSCRIPTION FACTOR MYB33-RELATED"/>
    <property type="match status" value="1"/>
</dbReference>
<dbReference type="InterPro" id="IPR001005">
    <property type="entry name" value="SANT/Myb"/>
</dbReference>
<evidence type="ECO:0000256" key="3">
    <source>
        <dbReference type="ARBA" id="ARBA00023015"/>
    </source>
</evidence>
<feature type="domain" description="Myb-like" evidence="9">
    <location>
        <begin position="34"/>
        <end position="86"/>
    </location>
</feature>
<dbReference type="Proteomes" id="UP001161247">
    <property type="component" value="Chromosome 5"/>
</dbReference>
<evidence type="ECO:0000259" key="9">
    <source>
        <dbReference type="PROSITE" id="PS50090"/>
    </source>
</evidence>
<feature type="domain" description="HTH myb-type" evidence="10">
    <location>
        <begin position="34"/>
        <end position="86"/>
    </location>
</feature>
<dbReference type="FunFam" id="1.10.10.60:FF:000404">
    <property type="entry name" value="Transcription factor MYB97"/>
    <property type="match status" value="1"/>
</dbReference>
<dbReference type="EMBL" id="OX459122">
    <property type="protein sequence ID" value="CAI9106023.1"/>
    <property type="molecule type" value="Genomic_DNA"/>
</dbReference>
<dbReference type="PANTHER" id="PTHR47995:SF31">
    <property type="entry name" value="TRANSCRIPTION FACTOR GAMYB-LIKE"/>
    <property type="match status" value="1"/>
</dbReference>
<comment type="subcellular location">
    <subcellularLocation>
        <location evidence="1">Nucleus</location>
    </subcellularLocation>
</comment>
<dbReference type="GO" id="GO:0090406">
    <property type="term" value="C:pollen tube"/>
    <property type="evidence" value="ECO:0007669"/>
    <property type="project" value="UniProtKB-ARBA"/>
</dbReference>
<dbReference type="GO" id="GO:0005634">
    <property type="term" value="C:nucleus"/>
    <property type="evidence" value="ECO:0007669"/>
    <property type="project" value="UniProtKB-SubCell"/>
</dbReference>
<dbReference type="PROSITE" id="PS50090">
    <property type="entry name" value="MYB_LIKE"/>
    <property type="match status" value="2"/>
</dbReference>
<evidence type="ECO:0000256" key="1">
    <source>
        <dbReference type="ARBA" id="ARBA00004123"/>
    </source>
</evidence>
<dbReference type="CDD" id="cd00167">
    <property type="entry name" value="SANT"/>
    <property type="match status" value="2"/>
</dbReference>
<sequence>MSMTSESEDLMVSKGSIDSPSLDEASGGGNYGVNGPLKKGPWTSAEDAILVEYVTKHGEGNWNAVQKHSGLARCGKSCRLRWANHLRPDLKKGAFTPEEERRIIELHAKMGNKWARMAAELPGRTDNEIKNYWNTRIKRRQRAGLPIYPPDICLQALNENKQSEDLSNFSSVDTHHPDLLPIHSFEIPAVEFKNLELNHQFYPPPVLDVPARSFLDIPTGSLLNQGLNSSFGSKTLISALHPTKRLRQSESLFPGLSTSFAGAFSSCNKYQNDGSGQSFQSFGFPTSYDHNITSDHPSSTCILPGSHAFVNGNSSSSEPTWAMKLELPSLQTQMGSWGSPSSPLPSLESVDTLIQSPPTENTQSGSLSPRNSGLLDAVLYESQSLKHLKNSSCQQTSSMSMVQAEVADNSPDLHEAEWEAYGDNSSPRGHSAASVFSEYTPISGSSLDEPQSFETIPGGKVKQETGEMVPTQYFDKDDSYPNQMIFSRPDFLLATNCFGPKGDHGKEPFHAERCSWGTSW</sequence>
<feature type="region of interest" description="Disordered" evidence="8">
    <location>
        <begin position="1"/>
        <end position="36"/>
    </location>
</feature>
<dbReference type="Pfam" id="PF00249">
    <property type="entry name" value="Myb_DNA-binding"/>
    <property type="match status" value="2"/>
</dbReference>
<dbReference type="GO" id="GO:0080092">
    <property type="term" value="P:regulation of pollen tube growth"/>
    <property type="evidence" value="ECO:0007669"/>
    <property type="project" value="UniProtKB-ARBA"/>
</dbReference>
<organism evidence="11 12">
    <name type="scientific">Oldenlandia corymbosa var. corymbosa</name>
    <dbReference type="NCBI Taxonomy" id="529605"/>
    <lineage>
        <taxon>Eukaryota</taxon>
        <taxon>Viridiplantae</taxon>
        <taxon>Streptophyta</taxon>
        <taxon>Embryophyta</taxon>
        <taxon>Tracheophyta</taxon>
        <taxon>Spermatophyta</taxon>
        <taxon>Magnoliopsida</taxon>
        <taxon>eudicotyledons</taxon>
        <taxon>Gunneridae</taxon>
        <taxon>Pentapetalae</taxon>
        <taxon>asterids</taxon>
        <taxon>lamiids</taxon>
        <taxon>Gentianales</taxon>
        <taxon>Rubiaceae</taxon>
        <taxon>Rubioideae</taxon>
        <taxon>Spermacoceae</taxon>
        <taxon>Hedyotis-Oldenlandia complex</taxon>
        <taxon>Oldenlandia</taxon>
    </lineage>
</organism>
<protein>
    <submittedName>
        <fullName evidence="11">OLC1v1005077C1</fullName>
    </submittedName>
</protein>
<feature type="domain" description="Myb-like" evidence="9">
    <location>
        <begin position="87"/>
        <end position="137"/>
    </location>
</feature>
<keyword evidence="12" id="KW-1185">Reference proteome</keyword>
<dbReference type="GO" id="GO:0003700">
    <property type="term" value="F:DNA-binding transcription factor activity"/>
    <property type="evidence" value="ECO:0007669"/>
    <property type="project" value="UniProtKB-ARBA"/>
</dbReference>
<evidence type="ECO:0000256" key="5">
    <source>
        <dbReference type="ARBA" id="ARBA00023159"/>
    </source>
</evidence>
<evidence type="ECO:0000256" key="8">
    <source>
        <dbReference type="SAM" id="MobiDB-lite"/>
    </source>
</evidence>
<proteinExistence type="predicted"/>
<name>A0AAV1DEJ2_OLDCO</name>
<feature type="domain" description="HTH myb-type" evidence="10">
    <location>
        <begin position="87"/>
        <end position="141"/>
    </location>
</feature>
<evidence type="ECO:0000256" key="2">
    <source>
        <dbReference type="ARBA" id="ARBA00022737"/>
    </source>
</evidence>
<dbReference type="FunFam" id="1.10.10.60:FF:000001">
    <property type="entry name" value="MYB-related transcription factor"/>
    <property type="match status" value="1"/>
</dbReference>
<reference evidence="11" key="1">
    <citation type="submission" date="2023-03" db="EMBL/GenBank/DDBJ databases">
        <authorList>
            <person name="Julca I."/>
        </authorList>
    </citation>
    <scope>NUCLEOTIDE SEQUENCE</scope>
</reference>
<dbReference type="GO" id="GO:0003677">
    <property type="term" value="F:DNA binding"/>
    <property type="evidence" value="ECO:0007669"/>
    <property type="project" value="UniProtKB-KW"/>
</dbReference>
<evidence type="ECO:0000256" key="4">
    <source>
        <dbReference type="ARBA" id="ARBA00023125"/>
    </source>
</evidence>
<keyword evidence="3" id="KW-0805">Transcription regulation</keyword>